<dbReference type="EMBL" id="DSIY01000132">
    <property type="protein sequence ID" value="HEG90874.1"/>
    <property type="molecule type" value="Genomic_DNA"/>
</dbReference>
<dbReference type="Pfam" id="PF09699">
    <property type="entry name" value="Paired_CXXCH_1"/>
    <property type="match status" value="1"/>
</dbReference>
<gene>
    <name evidence="3" type="ORF">ENP34_05470</name>
</gene>
<feature type="domain" description="CN hydrolase" evidence="2">
    <location>
        <begin position="108"/>
        <end position="376"/>
    </location>
</feature>
<dbReference type="InterPro" id="IPR010177">
    <property type="entry name" value="Paired_CXXCH_1"/>
</dbReference>
<dbReference type="SUPFAM" id="SSF56317">
    <property type="entry name" value="Carbon-nitrogen hydrolase"/>
    <property type="match status" value="1"/>
</dbReference>
<reference evidence="3" key="1">
    <citation type="journal article" date="2020" name="mSystems">
        <title>Genome- and Community-Level Interaction Insights into Carbon Utilization and Element Cycling Functions of Hydrothermarchaeota in Hydrothermal Sediment.</title>
        <authorList>
            <person name="Zhou Z."/>
            <person name="Liu Y."/>
            <person name="Xu W."/>
            <person name="Pan J."/>
            <person name="Luo Z.H."/>
            <person name="Li M."/>
        </authorList>
    </citation>
    <scope>NUCLEOTIDE SEQUENCE [LARGE SCALE GENOMIC DNA]</scope>
    <source>
        <strain evidence="3">SpSt-210</strain>
    </source>
</reference>
<dbReference type="AlphaFoldDB" id="A0A831TF00"/>
<organism evidence="3">
    <name type="scientific">Thermorudis peleae</name>
    <dbReference type="NCBI Taxonomy" id="1382356"/>
    <lineage>
        <taxon>Bacteria</taxon>
        <taxon>Pseudomonadati</taxon>
        <taxon>Thermomicrobiota</taxon>
        <taxon>Thermomicrobia</taxon>
        <taxon>Thermomicrobia incertae sedis</taxon>
        <taxon>Thermorudis</taxon>
    </lineage>
</organism>
<dbReference type="InterPro" id="IPR050345">
    <property type="entry name" value="Aliph_Amidase/BUP"/>
</dbReference>
<dbReference type="InterPro" id="IPR036526">
    <property type="entry name" value="C-N_Hydrolase_sf"/>
</dbReference>
<proteinExistence type="predicted"/>
<dbReference type="SUPFAM" id="SSF48695">
    <property type="entry name" value="Multiheme cytochromes"/>
    <property type="match status" value="1"/>
</dbReference>
<name>A0A831TF00_9BACT</name>
<comment type="caution">
    <text evidence="3">The sequence shown here is derived from an EMBL/GenBank/DDBJ whole genome shotgun (WGS) entry which is preliminary data.</text>
</comment>
<dbReference type="PROSITE" id="PS50263">
    <property type="entry name" value="CN_HYDROLASE"/>
    <property type="match status" value="1"/>
</dbReference>
<accession>A0A831TF00</accession>
<dbReference type="InterPro" id="IPR003010">
    <property type="entry name" value="C-N_Hydrolase"/>
</dbReference>
<dbReference type="InterPro" id="IPR036280">
    <property type="entry name" value="Multihaem_cyt_sf"/>
</dbReference>
<evidence type="ECO:0000259" key="2">
    <source>
        <dbReference type="PROSITE" id="PS50263"/>
    </source>
</evidence>
<sequence length="413" mass="43894">MTAEDASKLCLSCHDGTIALGETISSGMLEFVQGRGYTLPPESAANLAAGQGFSDDHPYAFVPVPGPEIQMPPPGDAVRLDARGRLQCTSCHEPHEEWRDPAVGKFLVKPNPASALCLSCHRTAGWLHSSHRTPPDPVANLRAIAGVIEGLPAEVELVVFPEYALTGPPVDREQARRWALADCSGPVAELAGLAARRETHIVIGLLERVGDEIYSTAVLVGPEGELARYRKSHPIGPERDWCAAGRSRPPVVDLPLGRVGLLLGSDLCFPEIARALALAGCDLLAVPAGPGLPPVRGLGPTAVPLEPPAVTGEDPVHFHLARVRAIENGCYLAFASLPAPAGIGHSAVFGPTPAFRANEKMLGAGERGVVVREMDTTNLESEYPTCSVRAKDYLKMRQPHLYDLLQVAEPPAL</sequence>
<dbReference type="Gene3D" id="3.60.110.10">
    <property type="entry name" value="Carbon-nitrogen hydrolase"/>
    <property type="match status" value="1"/>
</dbReference>
<dbReference type="GO" id="GO:0016811">
    <property type="term" value="F:hydrolase activity, acting on carbon-nitrogen (but not peptide) bonds, in linear amides"/>
    <property type="evidence" value="ECO:0007669"/>
    <property type="project" value="TreeGrafter"/>
</dbReference>
<evidence type="ECO:0000313" key="3">
    <source>
        <dbReference type="EMBL" id="HEG90874.1"/>
    </source>
</evidence>
<keyword evidence="1" id="KW-0378">Hydrolase</keyword>
<dbReference type="Pfam" id="PF00795">
    <property type="entry name" value="CN_hydrolase"/>
    <property type="match status" value="1"/>
</dbReference>
<dbReference type="PANTHER" id="PTHR43674:SF16">
    <property type="entry name" value="CARBON-NITROGEN FAMILY, PUTATIVE (AFU_ORTHOLOGUE AFUA_5G02350)-RELATED"/>
    <property type="match status" value="1"/>
</dbReference>
<protein>
    <recommendedName>
        <fullName evidence="2">CN hydrolase domain-containing protein</fullName>
    </recommendedName>
</protein>
<evidence type="ECO:0000256" key="1">
    <source>
        <dbReference type="ARBA" id="ARBA00022801"/>
    </source>
</evidence>
<dbReference type="PANTHER" id="PTHR43674">
    <property type="entry name" value="NITRILASE C965.09-RELATED"/>
    <property type="match status" value="1"/>
</dbReference>